<feature type="domain" description="TFIIS N-terminal" evidence="3">
    <location>
        <begin position="212"/>
        <end position="295"/>
    </location>
</feature>
<dbReference type="RefSeq" id="XP_019087394.1">
    <property type="nucleotide sequence ID" value="XM_019231849.1"/>
</dbReference>
<dbReference type="Gene3D" id="1.20.930.10">
    <property type="entry name" value="Conserved domain common to transcription factors TFIIS, elongin A, CRSP70"/>
    <property type="match status" value="1"/>
</dbReference>
<sequence>MSHEEDTMQALSHSDDEWVNELEDVLTDPKEKEESKFTRRRLEKKSNSVPDAGDGVAEDLDDCIEPDVNDKVGKKRQRKKDESVLDKSKNKKRKKRDDSTEVQEMWDSITNDKNPKDVDKDEVKRLRKEDNDEIKNLFKLRPKKSKVEKNASESAMQVEQVIATLEIAVEDDVIQNREGKPAINKLMKLPLLINALSKKPLQAEFLDHGVLNLLKNWLEPLPDGSLPNINIRTAILEILKDLRIDLDQDSRREQFIKSGIGKVIMFLSKSDEETTPNRRLANDLINKWGRIIYNNSTRYDTMLSKEERQEQQQMLLRRQNKTRKVSERKTIICDTDVELYVKPKSKLGTWTGGGRTQIPNAMSMDVKIRPQGKVDVELVVSVKKQKEASTREKIIKKLQNQKVFRKRGMQALKPSADGRTMFKYL</sequence>
<feature type="compositionally biased region" description="Basic and acidic residues" evidence="2">
    <location>
        <begin position="27"/>
        <end position="37"/>
    </location>
</feature>
<dbReference type="Pfam" id="PF08711">
    <property type="entry name" value="Med26"/>
    <property type="match status" value="1"/>
</dbReference>
<name>A0ABM1QKV6_CAMSA</name>
<evidence type="ECO:0000256" key="2">
    <source>
        <dbReference type="SAM" id="MobiDB-lite"/>
    </source>
</evidence>
<protein>
    <submittedName>
        <fullName evidence="5">Protein IWS1 homolog 2-like</fullName>
    </submittedName>
</protein>
<reference evidence="4" key="1">
    <citation type="journal article" date="2014" name="Nat. Commun.">
        <title>The emerging biofuel crop Camelina sativa retains a highly undifferentiated hexaploid genome structure.</title>
        <authorList>
            <person name="Kagale S."/>
            <person name="Koh C."/>
            <person name="Nixon J."/>
            <person name="Bollina V."/>
            <person name="Clarke W.E."/>
            <person name="Tuteja R."/>
            <person name="Spillane C."/>
            <person name="Robinson S.J."/>
            <person name="Links M.G."/>
            <person name="Clarke C."/>
            <person name="Higgins E.E."/>
            <person name="Huebert T."/>
            <person name="Sharpe A.G."/>
            <person name="Parkin I.A."/>
        </authorList>
    </citation>
    <scope>NUCLEOTIDE SEQUENCE [LARGE SCALE GENOMIC DNA]</scope>
    <source>
        <strain evidence="4">cv. DH55</strain>
    </source>
</reference>
<evidence type="ECO:0000313" key="5">
    <source>
        <dbReference type="RefSeq" id="XP_019087394.1"/>
    </source>
</evidence>
<dbReference type="InterPro" id="IPR044204">
    <property type="entry name" value="IWS1/2"/>
</dbReference>
<dbReference type="PANTHER" id="PTHR47350">
    <property type="entry name" value="PROTEIN IWS1 HOMOLOG 1"/>
    <property type="match status" value="1"/>
</dbReference>
<accession>A0ABM1QKV6</accession>
<evidence type="ECO:0000313" key="4">
    <source>
        <dbReference type="Proteomes" id="UP000694864"/>
    </source>
</evidence>
<dbReference type="PANTHER" id="PTHR47350:SF5">
    <property type="entry name" value="PROTEIN IWS1 HOMOLOG 2"/>
    <property type="match status" value="1"/>
</dbReference>
<gene>
    <name evidence="5" type="primary">LOC104727925</name>
</gene>
<evidence type="ECO:0000256" key="1">
    <source>
        <dbReference type="PROSITE-ProRule" id="PRU00649"/>
    </source>
</evidence>
<feature type="region of interest" description="Disordered" evidence="2">
    <location>
        <begin position="1"/>
        <end position="121"/>
    </location>
</feature>
<dbReference type="PROSITE" id="PS51319">
    <property type="entry name" value="TFIIS_N"/>
    <property type="match status" value="1"/>
</dbReference>
<keyword evidence="1" id="KW-0539">Nucleus</keyword>
<organism evidence="4 5">
    <name type="scientific">Camelina sativa</name>
    <name type="common">False flax</name>
    <name type="synonym">Myagrum sativum</name>
    <dbReference type="NCBI Taxonomy" id="90675"/>
    <lineage>
        <taxon>Eukaryota</taxon>
        <taxon>Viridiplantae</taxon>
        <taxon>Streptophyta</taxon>
        <taxon>Embryophyta</taxon>
        <taxon>Tracheophyta</taxon>
        <taxon>Spermatophyta</taxon>
        <taxon>Magnoliopsida</taxon>
        <taxon>eudicotyledons</taxon>
        <taxon>Gunneridae</taxon>
        <taxon>Pentapetalae</taxon>
        <taxon>rosids</taxon>
        <taxon>malvids</taxon>
        <taxon>Brassicales</taxon>
        <taxon>Brassicaceae</taxon>
        <taxon>Camelineae</taxon>
        <taxon>Camelina</taxon>
    </lineage>
</organism>
<proteinExistence type="predicted"/>
<dbReference type="InterPro" id="IPR035441">
    <property type="entry name" value="TFIIS/LEDGF_dom_sf"/>
</dbReference>
<comment type="subcellular location">
    <subcellularLocation>
        <location evidence="1">Nucleus</location>
    </subcellularLocation>
</comment>
<dbReference type="Proteomes" id="UP000694864">
    <property type="component" value="Chromosome 11"/>
</dbReference>
<reference evidence="5" key="2">
    <citation type="submission" date="2025-08" db="UniProtKB">
        <authorList>
            <consortium name="RefSeq"/>
        </authorList>
    </citation>
    <scope>IDENTIFICATION</scope>
    <source>
        <tissue evidence="5">Leaf</tissue>
    </source>
</reference>
<dbReference type="InterPro" id="IPR017923">
    <property type="entry name" value="TFIIS_N"/>
</dbReference>
<feature type="compositionally biased region" description="Acidic residues" evidence="2">
    <location>
        <begin position="17"/>
        <end position="26"/>
    </location>
</feature>
<feature type="compositionally biased region" description="Basic and acidic residues" evidence="2">
    <location>
        <begin position="79"/>
        <end position="88"/>
    </location>
</feature>
<keyword evidence="4" id="KW-1185">Reference proteome</keyword>
<feature type="compositionally biased region" description="Acidic residues" evidence="2">
    <location>
        <begin position="56"/>
        <end position="67"/>
    </location>
</feature>
<dbReference type="GeneID" id="104727925"/>
<evidence type="ECO:0000259" key="3">
    <source>
        <dbReference type="PROSITE" id="PS51319"/>
    </source>
</evidence>